<name>A0A8X6FIX4_TRICU</name>
<protein>
    <submittedName>
        <fullName evidence="1">Uncharacterized protein</fullName>
    </submittedName>
</protein>
<sequence>MRTRAAFTSPTGASEVEVTNSFLATSSSEPVFRELANSRGKTDIANALASEVDFPSWRKHSSAFFLPLLLQNMVRR</sequence>
<reference evidence="1" key="1">
    <citation type="submission" date="2020-07" db="EMBL/GenBank/DDBJ databases">
        <title>Multicomponent nature underlies the extraordinary mechanical properties of spider dragline silk.</title>
        <authorList>
            <person name="Kono N."/>
            <person name="Nakamura H."/>
            <person name="Mori M."/>
            <person name="Yoshida Y."/>
            <person name="Ohtoshi R."/>
            <person name="Malay A.D."/>
            <person name="Moran D.A.P."/>
            <person name="Tomita M."/>
            <person name="Numata K."/>
            <person name="Arakawa K."/>
        </authorList>
    </citation>
    <scope>NUCLEOTIDE SEQUENCE</scope>
</reference>
<proteinExistence type="predicted"/>
<dbReference type="AlphaFoldDB" id="A0A8X6FIX4"/>
<accession>A0A8X6FIX4</accession>
<evidence type="ECO:0000313" key="1">
    <source>
        <dbReference type="EMBL" id="GFQ81368.1"/>
    </source>
</evidence>
<dbReference type="Proteomes" id="UP000887116">
    <property type="component" value="Unassembled WGS sequence"/>
</dbReference>
<keyword evidence="2" id="KW-1185">Reference proteome</keyword>
<dbReference type="EMBL" id="BMAO01022350">
    <property type="protein sequence ID" value="GFQ81368.1"/>
    <property type="molecule type" value="Genomic_DNA"/>
</dbReference>
<organism evidence="1 2">
    <name type="scientific">Trichonephila clavata</name>
    <name type="common">Joro spider</name>
    <name type="synonym">Nephila clavata</name>
    <dbReference type="NCBI Taxonomy" id="2740835"/>
    <lineage>
        <taxon>Eukaryota</taxon>
        <taxon>Metazoa</taxon>
        <taxon>Ecdysozoa</taxon>
        <taxon>Arthropoda</taxon>
        <taxon>Chelicerata</taxon>
        <taxon>Arachnida</taxon>
        <taxon>Araneae</taxon>
        <taxon>Araneomorphae</taxon>
        <taxon>Entelegynae</taxon>
        <taxon>Araneoidea</taxon>
        <taxon>Nephilidae</taxon>
        <taxon>Trichonephila</taxon>
    </lineage>
</organism>
<gene>
    <name evidence="1" type="ORF">TNCT_680601</name>
</gene>
<comment type="caution">
    <text evidence="1">The sequence shown here is derived from an EMBL/GenBank/DDBJ whole genome shotgun (WGS) entry which is preliminary data.</text>
</comment>
<evidence type="ECO:0000313" key="2">
    <source>
        <dbReference type="Proteomes" id="UP000887116"/>
    </source>
</evidence>